<comment type="caution">
    <text evidence="6">The sequence shown here is derived from an EMBL/GenBank/DDBJ whole genome shotgun (WGS) entry which is preliminary data.</text>
</comment>
<dbReference type="Pfam" id="PF00251">
    <property type="entry name" value="Glyco_hydro_32N"/>
    <property type="match status" value="1"/>
</dbReference>
<dbReference type="Gene3D" id="2.115.10.20">
    <property type="entry name" value="Glycosyl hydrolase domain, family 43"/>
    <property type="match status" value="1"/>
</dbReference>
<dbReference type="RefSeq" id="WP_256191555.1">
    <property type="nucleotide sequence ID" value="NZ_CATZHN010000030.1"/>
</dbReference>
<keyword evidence="4" id="KW-0326">Glycosidase</keyword>
<evidence type="ECO:0000256" key="3">
    <source>
        <dbReference type="ARBA" id="ARBA00022801"/>
    </source>
</evidence>
<dbReference type="InterPro" id="IPR001362">
    <property type="entry name" value="Glyco_hydro_32"/>
</dbReference>
<evidence type="ECO:0000259" key="5">
    <source>
        <dbReference type="Pfam" id="PF00251"/>
    </source>
</evidence>
<organism evidence="6 7">
    <name type="scientific">Neglectibacter timonensis</name>
    <dbReference type="NCBI Taxonomy" id="1776382"/>
    <lineage>
        <taxon>Bacteria</taxon>
        <taxon>Bacillati</taxon>
        <taxon>Bacillota</taxon>
        <taxon>Clostridia</taxon>
        <taxon>Eubacteriales</taxon>
        <taxon>Oscillospiraceae</taxon>
        <taxon>Neglectibacter</taxon>
    </lineage>
</organism>
<dbReference type="CDD" id="cd08995">
    <property type="entry name" value="GH32_EcAec43-like"/>
    <property type="match status" value="1"/>
</dbReference>
<reference evidence="6 7" key="1">
    <citation type="submission" date="2022-06" db="EMBL/GenBank/DDBJ databases">
        <title>Isolation of gut microbiota from human fecal samples.</title>
        <authorList>
            <person name="Pamer E.G."/>
            <person name="Barat B."/>
            <person name="Waligurski E."/>
            <person name="Medina S."/>
            <person name="Paddock L."/>
            <person name="Mostad J."/>
        </authorList>
    </citation>
    <scope>NUCLEOTIDE SEQUENCE [LARGE SCALE GENOMIC DNA]</scope>
    <source>
        <strain evidence="6 7">DFI.9.73</strain>
    </source>
</reference>
<evidence type="ECO:0000313" key="6">
    <source>
        <dbReference type="EMBL" id="MCQ4838894.1"/>
    </source>
</evidence>
<dbReference type="InterPro" id="IPR051214">
    <property type="entry name" value="GH32_Enzymes"/>
</dbReference>
<dbReference type="SUPFAM" id="SSF75005">
    <property type="entry name" value="Arabinanase/levansucrase/invertase"/>
    <property type="match status" value="1"/>
</dbReference>
<dbReference type="EMBL" id="JANFZH010000004">
    <property type="protein sequence ID" value="MCQ4838894.1"/>
    <property type="molecule type" value="Genomic_DNA"/>
</dbReference>
<name>A0ABT1RW51_9FIRM</name>
<dbReference type="Proteomes" id="UP001524473">
    <property type="component" value="Unassembled WGS sequence"/>
</dbReference>
<dbReference type="Gene3D" id="2.60.120.560">
    <property type="entry name" value="Exo-inulinase, domain 1"/>
    <property type="match status" value="1"/>
</dbReference>
<dbReference type="EC" id="3.2.1.26" evidence="2"/>
<evidence type="ECO:0000256" key="2">
    <source>
        <dbReference type="ARBA" id="ARBA00012758"/>
    </source>
</evidence>
<gene>
    <name evidence="6" type="ORF">NE695_03065</name>
</gene>
<feature type="domain" description="Glycosyl hydrolase family 32 N-terminal" evidence="5">
    <location>
        <begin position="17"/>
        <end position="250"/>
    </location>
</feature>
<accession>A0ABT1RW51</accession>
<sequence length="472" mass="54671">MGLFYKPKNATVGDVIPFYDEGKWRPFYLKGNRAYFGDDRTSGWTMLTTEDHLQFTEQPTGIRGGTGSVLKVEGTYHLFYCTFQQNPKRETIRHAVSRDLSSWETLEEDSFTPDGVLYDLTDWRDPFVFWNEAEREWWMLVAAKEMGKTARRGCTGLCASKDLHHWELREPFYAPHLHTSAHECPDLFRMGDWYYLIYSQYTDRFQTYYRMSRSLAGPWIAPETDSFDTRCFYAAKTGTDGRDRYLYGWNPTRYYDMWKFNPPIYPGKDYGSYDWGDTLIVHKLVQNQDGTLGVTVPEAVDHALTVHNETPLVPQNGSWTVGPDSAETQNPFGYSSLLFENRVPELCKLELELTFSESVQELGVALQVDEAFGKGYYLSLQPHRGRLEFKSALRMYDEGGWTFPFDVELERPARLEPNIPHTLKVFVQDSILLAYLDGQVALDARMCDYTHRFFGLFASDGTAKFYKIKLLT</sequence>
<proteinExistence type="inferred from homology"/>
<dbReference type="InterPro" id="IPR023296">
    <property type="entry name" value="Glyco_hydro_beta-prop_sf"/>
</dbReference>
<evidence type="ECO:0000256" key="1">
    <source>
        <dbReference type="ARBA" id="ARBA00009902"/>
    </source>
</evidence>
<protein>
    <recommendedName>
        <fullName evidence="2">beta-fructofuranosidase</fullName>
        <ecNumber evidence="2">3.2.1.26</ecNumber>
    </recommendedName>
</protein>
<dbReference type="SMART" id="SM00640">
    <property type="entry name" value="Glyco_32"/>
    <property type="match status" value="1"/>
</dbReference>
<keyword evidence="7" id="KW-1185">Reference proteome</keyword>
<comment type="similarity">
    <text evidence="1">Belongs to the glycosyl hydrolase 32 family.</text>
</comment>
<dbReference type="PANTHER" id="PTHR43101:SF1">
    <property type="entry name" value="BETA-FRUCTOSIDASE"/>
    <property type="match status" value="1"/>
</dbReference>
<evidence type="ECO:0000256" key="4">
    <source>
        <dbReference type="ARBA" id="ARBA00023295"/>
    </source>
</evidence>
<evidence type="ECO:0000313" key="7">
    <source>
        <dbReference type="Proteomes" id="UP001524473"/>
    </source>
</evidence>
<dbReference type="PANTHER" id="PTHR43101">
    <property type="entry name" value="BETA-FRUCTOSIDASE"/>
    <property type="match status" value="1"/>
</dbReference>
<keyword evidence="3" id="KW-0378">Hydrolase</keyword>
<dbReference type="InterPro" id="IPR013148">
    <property type="entry name" value="Glyco_hydro_32_N"/>
</dbReference>